<sequence>MKVVNVLFDPTAFENIKVVVEGAVYDRDLDGEILVTDREDLVNLAKLSRKFSISFTLRHNESSDIQATLTLESGLQNLAAELLGTDQSLHLAGCAVTVGFRLRHPNEKDFFFEIQKVLERIWGRDRTIKQTVSVNPLKEEPDILNEVTVTFNRLVLEDQIEDLAEMVVYIIASLKELETFI</sequence>
<evidence type="ECO:0000313" key="1">
    <source>
        <dbReference type="EMBL" id="TCN23128.1"/>
    </source>
</evidence>
<dbReference type="EMBL" id="SLVV01000009">
    <property type="protein sequence ID" value="TCN23128.1"/>
    <property type="molecule type" value="Genomic_DNA"/>
</dbReference>
<evidence type="ECO:0008006" key="3">
    <source>
        <dbReference type="Google" id="ProtNLM"/>
    </source>
</evidence>
<dbReference type="RefSeq" id="WP_241993949.1">
    <property type="nucleotide sequence ID" value="NZ_CP033044.1"/>
</dbReference>
<protein>
    <recommendedName>
        <fullName evidence="3">Group-specific protein</fullName>
    </recommendedName>
</protein>
<proteinExistence type="predicted"/>
<organism evidence="1 2">
    <name type="scientific">Mesobacillus foraminis</name>
    <dbReference type="NCBI Taxonomy" id="279826"/>
    <lineage>
        <taxon>Bacteria</taxon>
        <taxon>Bacillati</taxon>
        <taxon>Bacillota</taxon>
        <taxon>Bacilli</taxon>
        <taxon>Bacillales</taxon>
        <taxon>Bacillaceae</taxon>
        <taxon>Mesobacillus</taxon>
    </lineage>
</organism>
<reference evidence="1 2" key="1">
    <citation type="journal article" date="2015" name="Stand. Genomic Sci.">
        <title>Genomic Encyclopedia of Bacterial and Archaeal Type Strains, Phase III: the genomes of soil and plant-associated and newly described type strains.</title>
        <authorList>
            <person name="Whitman W.B."/>
            <person name="Woyke T."/>
            <person name="Klenk H.P."/>
            <person name="Zhou Y."/>
            <person name="Lilburn T.G."/>
            <person name="Beck B.J."/>
            <person name="De Vos P."/>
            <person name="Vandamme P."/>
            <person name="Eisen J.A."/>
            <person name="Garrity G."/>
            <person name="Hugenholtz P."/>
            <person name="Kyrpides N.C."/>
        </authorList>
    </citation>
    <scope>NUCLEOTIDE SEQUENCE [LARGE SCALE GENOMIC DNA]</scope>
    <source>
        <strain evidence="1 2">CV53</strain>
    </source>
</reference>
<evidence type="ECO:0000313" key="2">
    <source>
        <dbReference type="Proteomes" id="UP000295689"/>
    </source>
</evidence>
<name>A0A4R2B8U6_9BACI</name>
<comment type="caution">
    <text evidence="1">The sequence shown here is derived from an EMBL/GenBank/DDBJ whole genome shotgun (WGS) entry which is preliminary data.</text>
</comment>
<keyword evidence="2" id="KW-1185">Reference proteome</keyword>
<dbReference type="AlphaFoldDB" id="A0A4R2B8U6"/>
<accession>A0A4R2B8U6</accession>
<gene>
    <name evidence="1" type="ORF">EV146_109288</name>
</gene>
<dbReference type="Proteomes" id="UP000295689">
    <property type="component" value="Unassembled WGS sequence"/>
</dbReference>